<dbReference type="Pfam" id="PF00294">
    <property type="entry name" value="PfkB"/>
    <property type="match status" value="1"/>
</dbReference>
<name>A0A428MQU9_9BACT</name>
<organism evidence="6 7">
    <name type="scientific">Edaphobacter aggregans</name>
    <dbReference type="NCBI Taxonomy" id="570835"/>
    <lineage>
        <taxon>Bacteria</taxon>
        <taxon>Pseudomonadati</taxon>
        <taxon>Acidobacteriota</taxon>
        <taxon>Terriglobia</taxon>
        <taxon>Terriglobales</taxon>
        <taxon>Acidobacteriaceae</taxon>
        <taxon>Edaphobacter</taxon>
    </lineage>
</organism>
<dbReference type="InterPro" id="IPR029056">
    <property type="entry name" value="Ribokinase-like"/>
</dbReference>
<dbReference type="AlphaFoldDB" id="A0A428MQU9"/>
<accession>A0A428MQU9</accession>
<dbReference type="InterPro" id="IPR002139">
    <property type="entry name" value="Ribo/fructo_kinase"/>
</dbReference>
<dbReference type="GO" id="GO:0016301">
    <property type="term" value="F:kinase activity"/>
    <property type="evidence" value="ECO:0007669"/>
    <property type="project" value="UniProtKB-KW"/>
</dbReference>
<dbReference type="SUPFAM" id="SSF53613">
    <property type="entry name" value="Ribokinase-like"/>
    <property type="match status" value="1"/>
</dbReference>
<dbReference type="Gene3D" id="3.40.1190.20">
    <property type="match status" value="1"/>
</dbReference>
<keyword evidence="2 4" id="KW-0808">Transferase</keyword>
<reference evidence="6 7" key="1">
    <citation type="submission" date="2018-12" db="EMBL/GenBank/DDBJ databases">
        <title>Sequencing of bacterial isolates from soil warming experiment in Harvard Forest, Massachusetts, USA.</title>
        <authorList>
            <person name="Deangelis K."/>
        </authorList>
    </citation>
    <scope>NUCLEOTIDE SEQUENCE [LARGE SCALE GENOMIC DNA]</scope>
    <source>
        <strain evidence="6 7">EB153</strain>
    </source>
</reference>
<evidence type="ECO:0000256" key="1">
    <source>
        <dbReference type="ARBA" id="ARBA00010688"/>
    </source>
</evidence>
<dbReference type="PRINTS" id="PR00990">
    <property type="entry name" value="RIBOKINASE"/>
</dbReference>
<evidence type="ECO:0000256" key="3">
    <source>
        <dbReference type="ARBA" id="ARBA00022777"/>
    </source>
</evidence>
<sequence>MTKYDVAVVGEIYIDHIFTGFSAWPQPGEESFARQYHREIGGGAANTACALGRLERTVDLIGIIGASDTDWFEARLMEFGVSSNGIHRAAGNTGVTASVSMVDDRSFFTYTGANEQLMDMLRSNVMLTSLTRARHVHFALPLDRELARDLLPALREAGCTTSLDVGFQRTWLTSQANLDTCRTIDYFLPNEREALLLCGGGAAEYLAFAQKNGLQAAVIKLGPYGAAMQVNHMTYKVSSPAVDVVDTTGAGDAFNAGFIDALLDEAAPEDCLRRACICGGLSTRVEGSLRALPRREEVIDIYEQTYAP</sequence>
<feature type="domain" description="Carbohydrate kinase PfkB" evidence="5">
    <location>
        <begin position="5"/>
        <end position="293"/>
    </location>
</feature>
<protein>
    <submittedName>
        <fullName evidence="6">Sugar/nucleoside kinase (Ribokinase family)</fullName>
    </submittedName>
</protein>
<dbReference type="PANTHER" id="PTHR10584:SF166">
    <property type="entry name" value="RIBOKINASE"/>
    <property type="match status" value="1"/>
</dbReference>
<dbReference type="EMBL" id="RSDW01000001">
    <property type="protein sequence ID" value="RSL19255.1"/>
    <property type="molecule type" value="Genomic_DNA"/>
</dbReference>
<dbReference type="InterPro" id="IPR011611">
    <property type="entry name" value="PfkB_dom"/>
</dbReference>
<dbReference type="CDD" id="cd01166">
    <property type="entry name" value="KdgK"/>
    <property type="match status" value="1"/>
</dbReference>
<dbReference type="OrthoDB" id="9788681at2"/>
<gene>
    <name evidence="6" type="ORF">EDE15_4915</name>
</gene>
<evidence type="ECO:0000313" key="7">
    <source>
        <dbReference type="Proteomes" id="UP000269669"/>
    </source>
</evidence>
<comment type="caution">
    <text evidence="6">The sequence shown here is derived from an EMBL/GenBank/DDBJ whole genome shotgun (WGS) entry which is preliminary data.</text>
</comment>
<dbReference type="Proteomes" id="UP000269669">
    <property type="component" value="Unassembled WGS sequence"/>
</dbReference>
<evidence type="ECO:0000259" key="5">
    <source>
        <dbReference type="Pfam" id="PF00294"/>
    </source>
</evidence>
<dbReference type="RefSeq" id="WP_125487506.1">
    <property type="nucleotide sequence ID" value="NZ_RSDW01000001.1"/>
</dbReference>
<dbReference type="GO" id="GO:0006796">
    <property type="term" value="P:phosphate-containing compound metabolic process"/>
    <property type="evidence" value="ECO:0007669"/>
    <property type="project" value="UniProtKB-ARBA"/>
</dbReference>
<comment type="similarity">
    <text evidence="1 4">Belongs to the carbohydrate kinase PfkB family.</text>
</comment>
<proteinExistence type="inferred from homology"/>
<evidence type="ECO:0000256" key="4">
    <source>
        <dbReference type="RuleBase" id="RU003704"/>
    </source>
</evidence>
<dbReference type="PANTHER" id="PTHR10584">
    <property type="entry name" value="SUGAR KINASE"/>
    <property type="match status" value="1"/>
</dbReference>
<dbReference type="InterPro" id="IPR002173">
    <property type="entry name" value="Carboh/pur_kinase_PfkB_CS"/>
</dbReference>
<keyword evidence="3 4" id="KW-0418">Kinase</keyword>
<keyword evidence="7" id="KW-1185">Reference proteome</keyword>
<dbReference type="PROSITE" id="PS00584">
    <property type="entry name" value="PFKB_KINASES_2"/>
    <property type="match status" value="1"/>
</dbReference>
<evidence type="ECO:0000256" key="2">
    <source>
        <dbReference type="ARBA" id="ARBA00022679"/>
    </source>
</evidence>
<evidence type="ECO:0000313" key="6">
    <source>
        <dbReference type="EMBL" id="RSL19255.1"/>
    </source>
</evidence>